<keyword evidence="6 9" id="KW-0472">Membrane</keyword>
<dbReference type="CDD" id="cd00637">
    <property type="entry name" value="7tm_classA_rhodopsin-like"/>
    <property type="match status" value="1"/>
</dbReference>
<evidence type="ECO:0000256" key="8">
    <source>
        <dbReference type="ARBA" id="ARBA00023224"/>
    </source>
</evidence>
<evidence type="ECO:0000256" key="7">
    <source>
        <dbReference type="ARBA" id="ARBA00023170"/>
    </source>
</evidence>
<dbReference type="SUPFAM" id="SSF81321">
    <property type="entry name" value="Family A G protein-coupled receptor-like"/>
    <property type="match status" value="1"/>
</dbReference>
<evidence type="ECO:0000256" key="6">
    <source>
        <dbReference type="ARBA" id="ARBA00023136"/>
    </source>
</evidence>
<evidence type="ECO:0000259" key="10">
    <source>
        <dbReference type="PROSITE" id="PS50262"/>
    </source>
</evidence>
<dbReference type="Proteomes" id="UP000887568">
    <property type="component" value="Unplaced"/>
</dbReference>
<keyword evidence="4 9" id="KW-1133">Transmembrane helix</keyword>
<dbReference type="InterPro" id="IPR017452">
    <property type="entry name" value="GPCR_Rhodpsn_7TM"/>
</dbReference>
<evidence type="ECO:0000256" key="4">
    <source>
        <dbReference type="ARBA" id="ARBA00022989"/>
    </source>
</evidence>
<name>A0A914B6V3_PATMI</name>
<reference evidence="11" key="1">
    <citation type="submission" date="2022-11" db="UniProtKB">
        <authorList>
            <consortium name="EnsemblMetazoa"/>
        </authorList>
    </citation>
    <scope>IDENTIFICATION</scope>
</reference>
<dbReference type="PROSITE" id="PS50262">
    <property type="entry name" value="G_PROTEIN_RECEP_F1_2"/>
    <property type="match status" value="1"/>
</dbReference>
<organism evidence="11 12">
    <name type="scientific">Patiria miniata</name>
    <name type="common">Bat star</name>
    <name type="synonym">Asterina miniata</name>
    <dbReference type="NCBI Taxonomy" id="46514"/>
    <lineage>
        <taxon>Eukaryota</taxon>
        <taxon>Metazoa</taxon>
        <taxon>Echinodermata</taxon>
        <taxon>Eleutherozoa</taxon>
        <taxon>Asterozoa</taxon>
        <taxon>Asteroidea</taxon>
        <taxon>Valvatacea</taxon>
        <taxon>Valvatida</taxon>
        <taxon>Asterinidae</taxon>
        <taxon>Patiria</taxon>
    </lineage>
</organism>
<proteinExistence type="predicted"/>
<protein>
    <recommendedName>
        <fullName evidence="10">G-protein coupled receptors family 1 profile domain-containing protein</fullName>
    </recommendedName>
</protein>
<feature type="transmembrane region" description="Helical" evidence="9">
    <location>
        <begin position="149"/>
        <end position="171"/>
    </location>
</feature>
<evidence type="ECO:0000256" key="9">
    <source>
        <dbReference type="SAM" id="Phobius"/>
    </source>
</evidence>
<dbReference type="GO" id="GO:0004930">
    <property type="term" value="F:G protein-coupled receptor activity"/>
    <property type="evidence" value="ECO:0007669"/>
    <property type="project" value="UniProtKB-KW"/>
</dbReference>
<dbReference type="Pfam" id="PF00001">
    <property type="entry name" value="7tm_1"/>
    <property type="match status" value="1"/>
</dbReference>
<dbReference type="RefSeq" id="XP_038071936.1">
    <property type="nucleotide sequence ID" value="XM_038216008.1"/>
</dbReference>
<keyword evidence="2" id="KW-1003">Cell membrane</keyword>
<evidence type="ECO:0000256" key="3">
    <source>
        <dbReference type="ARBA" id="ARBA00022692"/>
    </source>
</evidence>
<keyword evidence="5" id="KW-0297">G-protein coupled receptor</keyword>
<feature type="transmembrane region" description="Helical" evidence="9">
    <location>
        <begin position="317"/>
        <end position="337"/>
    </location>
</feature>
<evidence type="ECO:0000256" key="2">
    <source>
        <dbReference type="ARBA" id="ARBA00022475"/>
    </source>
</evidence>
<accession>A0A914B6V3</accession>
<dbReference type="GO" id="GO:0005886">
    <property type="term" value="C:plasma membrane"/>
    <property type="evidence" value="ECO:0007669"/>
    <property type="project" value="UniProtKB-SubCell"/>
</dbReference>
<feature type="transmembrane region" description="Helical" evidence="9">
    <location>
        <begin position="99"/>
        <end position="128"/>
    </location>
</feature>
<evidence type="ECO:0000313" key="12">
    <source>
        <dbReference type="Proteomes" id="UP000887568"/>
    </source>
</evidence>
<dbReference type="PANTHER" id="PTHR24228:SF72">
    <property type="entry name" value="G-PROTEIN COUPLED RECEPTORS FAMILY 1 PROFILE DOMAIN-CONTAINING PROTEIN"/>
    <property type="match status" value="1"/>
</dbReference>
<keyword evidence="7" id="KW-0675">Receptor</keyword>
<evidence type="ECO:0000256" key="1">
    <source>
        <dbReference type="ARBA" id="ARBA00004651"/>
    </source>
</evidence>
<keyword evidence="12" id="KW-1185">Reference proteome</keyword>
<keyword evidence="3 9" id="KW-0812">Transmembrane</keyword>
<dbReference type="EnsemblMetazoa" id="XM_038216008.1">
    <property type="protein sequence ID" value="XP_038071936.1"/>
    <property type="gene ID" value="LOC119740643"/>
</dbReference>
<evidence type="ECO:0000313" key="11">
    <source>
        <dbReference type="EnsemblMetazoa" id="XP_038071936.1"/>
    </source>
</evidence>
<dbReference type="Gene3D" id="1.20.1070.10">
    <property type="entry name" value="Rhodopsin 7-helix transmembrane proteins"/>
    <property type="match status" value="1"/>
</dbReference>
<feature type="transmembrane region" description="Helical" evidence="9">
    <location>
        <begin position="32"/>
        <end position="57"/>
    </location>
</feature>
<dbReference type="GeneID" id="119740643"/>
<keyword evidence="8" id="KW-0807">Transducer</keyword>
<feature type="transmembrane region" description="Helical" evidence="9">
    <location>
        <begin position="69"/>
        <end position="93"/>
    </location>
</feature>
<evidence type="ECO:0000256" key="5">
    <source>
        <dbReference type="ARBA" id="ARBA00023040"/>
    </source>
</evidence>
<comment type="subcellular location">
    <subcellularLocation>
        <location evidence="1">Cell membrane</location>
        <topology evidence="1">Multi-pass membrane protein</topology>
    </subcellularLocation>
</comment>
<dbReference type="PANTHER" id="PTHR24228">
    <property type="entry name" value="B2 BRADYKININ RECEPTOR/ANGIOTENSIN II RECEPTOR"/>
    <property type="match status" value="1"/>
</dbReference>
<sequence length="387" mass="42997">MDVTTSTVVIEGATLDPTESSTYEFSDYTQRVIVATMILVIALLGIFGNTLVILAVLLSNKVRTATNAFVVNLSVADFLTCLVIPWNAVALLGREGLPVGVWVCSIIAVVQNATIGCSIFSLVAIALNRLLLITRPATTYHKVYTPKKIVIWLVLVWLVSLFISTLIPSFINISGFTYNKKYHTCGSTTSQASSRTYNTIVGGIIYPILLIIIIVCYVLIWRHLKRHYRRMATVHQEARQLTPSSIPTTTTVTISPAHMTSDDRIQSPATPSSVPAINSQVTRRQNDITKNMFYVVCAFMLCITPYAVVVMCGDSPARPYLFVLFIFNSCVNPVIYATKHRDFKTIFGCILRRNLAAVPEPSEFLKFLQRNMCCGTTEHRAVNINRT</sequence>
<feature type="transmembrane region" description="Helical" evidence="9">
    <location>
        <begin position="200"/>
        <end position="221"/>
    </location>
</feature>
<feature type="domain" description="G-protein coupled receptors family 1 profile" evidence="10">
    <location>
        <begin position="48"/>
        <end position="336"/>
    </location>
</feature>
<dbReference type="OrthoDB" id="10044919at2759"/>
<dbReference type="InterPro" id="IPR000276">
    <property type="entry name" value="GPCR_Rhodpsn"/>
</dbReference>
<dbReference type="PRINTS" id="PR00237">
    <property type="entry name" value="GPCRRHODOPSN"/>
</dbReference>
<dbReference type="AlphaFoldDB" id="A0A914B6V3"/>
<feature type="transmembrane region" description="Helical" evidence="9">
    <location>
        <begin position="292"/>
        <end position="311"/>
    </location>
</feature>
<dbReference type="OMA" id="GTREEKC"/>